<evidence type="ECO:0000313" key="3">
    <source>
        <dbReference type="EMBL" id="KAL1857490.1"/>
    </source>
</evidence>
<gene>
    <name evidence="3" type="ORF">Daus18300_010355</name>
</gene>
<comment type="similarity">
    <text evidence="1">Belongs to the short-chain dehydrogenases/reductases (SDR) family.</text>
</comment>
<evidence type="ECO:0000313" key="4">
    <source>
        <dbReference type="Proteomes" id="UP001583177"/>
    </source>
</evidence>
<proteinExistence type="inferred from homology"/>
<evidence type="ECO:0000256" key="1">
    <source>
        <dbReference type="ARBA" id="ARBA00006484"/>
    </source>
</evidence>
<accession>A0ABR3WBG0</accession>
<dbReference type="InterPro" id="IPR036291">
    <property type="entry name" value="NAD(P)-bd_dom_sf"/>
</dbReference>
<dbReference type="EMBL" id="JAWRVE010000113">
    <property type="protein sequence ID" value="KAL1857490.1"/>
    <property type="molecule type" value="Genomic_DNA"/>
</dbReference>
<dbReference type="SUPFAM" id="SSF51735">
    <property type="entry name" value="NAD(P)-binding Rossmann-fold domains"/>
    <property type="match status" value="1"/>
</dbReference>
<dbReference type="InterPro" id="IPR002347">
    <property type="entry name" value="SDR_fam"/>
</dbReference>
<name>A0ABR3WBG0_9PEZI</name>
<comment type="caution">
    <text evidence="3">The sequence shown here is derived from an EMBL/GenBank/DDBJ whole genome shotgun (WGS) entry which is preliminary data.</text>
</comment>
<sequence>MSLLELQIYHKTPYPAIDPRRPELSQAGRTILITGGNGGIGFAIARAFIIAGAKRVIILGRGPEKVKSAAIRLTEELRVIGSPTIVDGRVCNASDIDSTDALWADFQRDGIAVDVVVMNAASFGEAKPLLEAGRDRVWQDFNTNVRSHLDFAERLQKQKGEGALGRKYLVNVSSTAIYMWSTTTPELPSYGLTKNAGTALLQQIAKDVNPYDLQITIVWAASPEAEFLHGRFVWANWDVEEVKDGVIGKRIREDPHFLKVGVEGLSESMAPPQI</sequence>
<dbReference type="PANTHER" id="PTHR43669">
    <property type="entry name" value="5-KETO-D-GLUCONATE 5-REDUCTASE"/>
    <property type="match status" value="1"/>
</dbReference>
<evidence type="ECO:0000256" key="2">
    <source>
        <dbReference type="ARBA" id="ARBA00023002"/>
    </source>
</evidence>
<protein>
    <submittedName>
        <fullName evidence="3">Uncharacterized protein</fullName>
    </submittedName>
</protein>
<dbReference type="Proteomes" id="UP001583177">
    <property type="component" value="Unassembled WGS sequence"/>
</dbReference>
<dbReference type="PANTHER" id="PTHR43669:SF3">
    <property type="entry name" value="ALCOHOL DEHYDROGENASE, PUTATIVE (AFU_ORTHOLOGUE AFUA_3G03445)-RELATED"/>
    <property type="match status" value="1"/>
</dbReference>
<keyword evidence="4" id="KW-1185">Reference proteome</keyword>
<keyword evidence="2" id="KW-0560">Oxidoreductase</keyword>
<reference evidence="3 4" key="1">
    <citation type="journal article" date="2024" name="IMA Fungus">
        <title>IMA Genome - F19 : A genome assembly and annotation guide to empower mycologists, including annotated draft genome sequences of Ceratocystis pirilliformis, Diaporthe australafricana, Fusarium ophioides, Paecilomyces lecythidis, and Sporothrix stenoceras.</title>
        <authorList>
            <person name="Aylward J."/>
            <person name="Wilson A.M."/>
            <person name="Visagie C.M."/>
            <person name="Spraker J."/>
            <person name="Barnes I."/>
            <person name="Buitendag C."/>
            <person name="Ceriani C."/>
            <person name="Del Mar Angel L."/>
            <person name="du Plessis D."/>
            <person name="Fuchs T."/>
            <person name="Gasser K."/>
            <person name="Kramer D."/>
            <person name="Li W."/>
            <person name="Munsamy K."/>
            <person name="Piso A."/>
            <person name="Price J.L."/>
            <person name="Sonnekus B."/>
            <person name="Thomas C."/>
            <person name="van der Nest A."/>
            <person name="van Dijk A."/>
            <person name="van Heerden A."/>
            <person name="van Vuuren N."/>
            <person name="Yilmaz N."/>
            <person name="Duong T.A."/>
            <person name="van der Merwe N.A."/>
            <person name="Wingfield M.J."/>
            <person name="Wingfield B.D."/>
        </authorList>
    </citation>
    <scope>NUCLEOTIDE SEQUENCE [LARGE SCALE GENOMIC DNA]</scope>
    <source>
        <strain evidence="3 4">CMW 18300</strain>
    </source>
</reference>
<dbReference type="Pfam" id="PF00106">
    <property type="entry name" value="adh_short"/>
    <property type="match status" value="1"/>
</dbReference>
<dbReference type="Gene3D" id="3.40.50.720">
    <property type="entry name" value="NAD(P)-binding Rossmann-like Domain"/>
    <property type="match status" value="1"/>
</dbReference>
<dbReference type="PRINTS" id="PR00081">
    <property type="entry name" value="GDHRDH"/>
</dbReference>
<organism evidence="3 4">
    <name type="scientific">Diaporthe australafricana</name>
    <dbReference type="NCBI Taxonomy" id="127596"/>
    <lineage>
        <taxon>Eukaryota</taxon>
        <taxon>Fungi</taxon>
        <taxon>Dikarya</taxon>
        <taxon>Ascomycota</taxon>
        <taxon>Pezizomycotina</taxon>
        <taxon>Sordariomycetes</taxon>
        <taxon>Sordariomycetidae</taxon>
        <taxon>Diaporthales</taxon>
        <taxon>Diaporthaceae</taxon>
        <taxon>Diaporthe</taxon>
    </lineage>
</organism>